<dbReference type="EMBL" id="VSSQ01044788">
    <property type="protein sequence ID" value="MPM98646.1"/>
    <property type="molecule type" value="Genomic_DNA"/>
</dbReference>
<dbReference type="InterPro" id="IPR052516">
    <property type="entry name" value="N-heterocyclic_Hydroxylase"/>
</dbReference>
<name>A0A645EAI6_9ZZZZ</name>
<dbReference type="PANTHER" id="PTHR47495:SF2">
    <property type="entry name" value="ALDEHYDE DEHYDROGENASE"/>
    <property type="match status" value="1"/>
</dbReference>
<reference evidence="1" key="1">
    <citation type="submission" date="2019-08" db="EMBL/GenBank/DDBJ databases">
        <authorList>
            <person name="Kucharzyk K."/>
            <person name="Murdoch R.W."/>
            <person name="Higgins S."/>
            <person name="Loffler F."/>
        </authorList>
    </citation>
    <scope>NUCLEOTIDE SEQUENCE</scope>
</reference>
<organism evidence="1">
    <name type="scientific">bioreactor metagenome</name>
    <dbReference type="NCBI Taxonomy" id="1076179"/>
    <lineage>
        <taxon>unclassified sequences</taxon>
        <taxon>metagenomes</taxon>
        <taxon>ecological metagenomes</taxon>
    </lineage>
</organism>
<proteinExistence type="predicted"/>
<evidence type="ECO:0000313" key="1">
    <source>
        <dbReference type="EMBL" id="MPM98646.1"/>
    </source>
</evidence>
<dbReference type="Gene3D" id="3.30.365.10">
    <property type="entry name" value="Aldehyde oxidase/xanthine dehydrogenase, molybdopterin binding domain"/>
    <property type="match status" value="1"/>
</dbReference>
<protein>
    <submittedName>
        <fullName evidence="1">Nicotinate dehydrogenase medium molybdopterin subunit</fullName>
        <ecNumber evidence="1">1.17.1.5</ecNumber>
    </submittedName>
</protein>
<comment type="caution">
    <text evidence="1">The sequence shown here is derived from an EMBL/GenBank/DDBJ whole genome shotgun (WGS) entry which is preliminary data.</text>
</comment>
<dbReference type="SUPFAM" id="SSF56003">
    <property type="entry name" value="Molybdenum cofactor-binding domain"/>
    <property type="match status" value="1"/>
</dbReference>
<keyword evidence="1" id="KW-0560">Oxidoreductase</keyword>
<sequence length="90" mass="9964">MDFDSEGRLTNPHFFKYHLPTYKEAPEMDIDFVETPDSIGPFGARGIGEHSVIGPAPAILNAIYDAVGVEFCEIPVTPEIMKKALENKAR</sequence>
<dbReference type="PANTHER" id="PTHR47495">
    <property type="entry name" value="ALDEHYDE DEHYDROGENASE"/>
    <property type="match status" value="1"/>
</dbReference>
<dbReference type="EC" id="1.17.1.5" evidence="1"/>
<gene>
    <name evidence="1" type="primary">ndhM_12</name>
    <name evidence="1" type="ORF">SDC9_145834</name>
</gene>
<accession>A0A645EAI6</accession>
<dbReference type="InterPro" id="IPR037165">
    <property type="entry name" value="AldOxase/xan_DH_Mopterin-bd_sf"/>
</dbReference>
<dbReference type="AlphaFoldDB" id="A0A645EAI6"/>
<dbReference type="GO" id="GO:0050138">
    <property type="term" value="F:nicotinate dehydrogenase activity"/>
    <property type="evidence" value="ECO:0007669"/>
    <property type="project" value="UniProtKB-EC"/>
</dbReference>